<comment type="caution">
    <text evidence="2">The sequence shown here is derived from an EMBL/GenBank/DDBJ whole genome shotgun (WGS) entry which is preliminary data.</text>
</comment>
<name>A0ABD6ETJ9_9BILA</name>
<feature type="region of interest" description="Disordered" evidence="1">
    <location>
        <begin position="115"/>
        <end position="157"/>
    </location>
</feature>
<accession>A0ABD6ETJ9</accession>
<dbReference type="AlphaFoldDB" id="A0ABD6ETJ9"/>
<reference evidence="2 3" key="1">
    <citation type="submission" date="2024-08" db="EMBL/GenBank/DDBJ databases">
        <title>Gnathostoma spinigerum genome.</title>
        <authorList>
            <person name="Gonzalez-Bertolin B."/>
            <person name="Monzon S."/>
            <person name="Zaballos A."/>
            <person name="Jimenez P."/>
            <person name="Dekumyoy P."/>
            <person name="Varona S."/>
            <person name="Cuesta I."/>
            <person name="Sumanam S."/>
            <person name="Adisakwattana P."/>
            <person name="Gasser R.B."/>
            <person name="Hernandez-Gonzalez A."/>
            <person name="Young N.D."/>
            <person name="Perteguer M.J."/>
        </authorList>
    </citation>
    <scope>NUCLEOTIDE SEQUENCE [LARGE SCALE GENOMIC DNA]</scope>
    <source>
        <strain evidence="2">AL3</strain>
        <tissue evidence="2">Liver</tissue>
    </source>
</reference>
<evidence type="ECO:0000313" key="3">
    <source>
        <dbReference type="Proteomes" id="UP001608902"/>
    </source>
</evidence>
<gene>
    <name evidence="2" type="ORF">AB6A40_009857</name>
</gene>
<feature type="compositionally biased region" description="Basic and acidic residues" evidence="1">
    <location>
        <begin position="148"/>
        <end position="157"/>
    </location>
</feature>
<sequence length="157" mass="18483">MSEITLLTPNQKTRIIKAERERRRVVRLIQVRRQSNVFASELRERIRTSCDKELQCIRRELTDLIVRRQRLQSPRVSSPCPRTDMVQKRKAVSGEHNKLAIRRHREAINKLKSETEARNATVRSQLERRKKAVKQANARSRRLIASKPRIDNEGQTV</sequence>
<feature type="region of interest" description="Disordered" evidence="1">
    <location>
        <begin position="72"/>
        <end position="98"/>
    </location>
</feature>
<organism evidence="2 3">
    <name type="scientific">Gnathostoma spinigerum</name>
    <dbReference type="NCBI Taxonomy" id="75299"/>
    <lineage>
        <taxon>Eukaryota</taxon>
        <taxon>Metazoa</taxon>
        <taxon>Ecdysozoa</taxon>
        <taxon>Nematoda</taxon>
        <taxon>Chromadorea</taxon>
        <taxon>Rhabditida</taxon>
        <taxon>Spirurina</taxon>
        <taxon>Gnathostomatomorpha</taxon>
        <taxon>Gnathostomatoidea</taxon>
        <taxon>Gnathostomatidae</taxon>
        <taxon>Gnathostoma</taxon>
    </lineage>
</organism>
<evidence type="ECO:0000313" key="2">
    <source>
        <dbReference type="EMBL" id="MFH4983148.1"/>
    </source>
</evidence>
<feature type="compositionally biased region" description="Basic residues" evidence="1">
    <location>
        <begin position="128"/>
        <end position="144"/>
    </location>
</feature>
<dbReference type="Proteomes" id="UP001608902">
    <property type="component" value="Unassembled WGS sequence"/>
</dbReference>
<dbReference type="EMBL" id="JBGFUD010011231">
    <property type="protein sequence ID" value="MFH4983148.1"/>
    <property type="molecule type" value="Genomic_DNA"/>
</dbReference>
<keyword evidence="3" id="KW-1185">Reference proteome</keyword>
<evidence type="ECO:0000256" key="1">
    <source>
        <dbReference type="SAM" id="MobiDB-lite"/>
    </source>
</evidence>
<protein>
    <submittedName>
        <fullName evidence="2">Uncharacterized protein</fullName>
    </submittedName>
</protein>
<proteinExistence type="predicted"/>